<accession>A0A0S2LIC9</accession>
<feature type="region of interest" description="Disordered" evidence="1">
    <location>
        <begin position="16"/>
        <end position="69"/>
    </location>
</feature>
<dbReference type="Proteomes" id="UP000002149">
    <property type="component" value="Chromosome 3"/>
</dbReference>
<keyword evidence="3" id="KW-1185">Reference proteome</keyword>
<dbReference type="VEuPathDB" id="FungiDB:CNC02885"/>
<evidence type="ECO:0000313" key="3">
    <source>
        <dbReference type="Proteomes" id="UP000002149"/>
    </source>
</evidence>
<feature type="compositionally biased region" description="Low complexity" evidence="1">
    <location>
        <begin position="30"/>
        <end position="49"/>
    </location>
</feature>
<dbReference type="PaxDb" id="214684-A0A0S2LIC9"/>
<protein>
    <submittedName>
        <fullName evidence="2">Uncharacterized protein</fullName>
    </submittedName>
</protein>
<dbReference type="KEGG" id="cne:CNC02885"/>
<evidence type="ECO:0000256" key="1">
    <source>
        <dbReference type="SAM" id="MobiDB-lite"/>
    </source>
</evidence>
<organism evidence="2 3">
    <name type="scientific">Cryptococcus deneoformans (strain JEC21 / ATCC MYA-565)</name>
    <name type="common">Cryptococcus neoformans var. neoformans serotype D</name>
    <dbReference type="NCBI Taxonomy" id="214684"/>
    <lineage>
        <taxon>Eukaryota</taxon>
        <taxon>Fungi</taxon>
        <taxon>Dikarya</taxon>
        <taxon>Basidiomycota</taxon>
        <taxon>Agaricomycotina</taxon>
        <taxon>Tremellomycetes</taxon>
        <taxon>Tremellales</taxon>
        <taxon>Cryptococcaceae</taxon>
        <taxon>Cryptococcus</taxon>
        <taxon>Cryptococcus neoformans species complex</taxon>
    </lineage>
</organism>
<sequence length="264" mass="28585">MPVKATLKASLTSVFPFDKGTTNKKDRRFSGISWKSSSSQSSSNDSVTPKNHDTELVGQHHGHGTGAHTCPTSTGSCAYNSSPILGSDTIGNKMSLSGSCSHSFHQTSSSRASVSVPSLTSFSLPEESALATLSQVVQNGHFPGIISLDSSHPLPPTTNCTSNLHCRKHQDWHDRWHYNNDCAADSKVGCHNECQSKHGPRCSCALQYLIADRHDMLADPWATYELVQRSTPTVIQTLPGSDHTTIKSMLAGGRTGWRMWHAVV</sequence>
<dbReference type="AlphaFoldDB" id="A0A0S2LIC9"/>
<evidence type="ECO:0000313" key="2">
    <source>
        <dbReference type="EMBL" id="ALO60465.1"/>
    </source>
</evidence>
<gene>
    <name evidence="2" type="ordered locus">CNC02885</name>
</gene>
<dbReference type="InParanoid" id="A0A0S2LIC9"/>
<dbReference type="OrthoDB" id="10391149at2759"/>
<dbReference type="GeneID" id="36392789"/>
<dbReference type="RefSeq" id="XP_024514282.1">
    <property type="nucleotide sequence ID" value="XM_024658945.1"/>
</dbReference>
<reference evidence="2 3" key="1">
    <citation type="journal article" date="2005" name="Science">
        <title>The genome of the basidiomycetous yeast and human pathogen Cryptococcus neoformans.</title>
        <authorList>
            <person name="Loftus B.J."/>
            <person name="Fung E."/>
            <person name="Roncaglia P."/>
            <person name="Rowley D."/>
            <person name="Amedeo P."/>
            <person name="Bruno D."/>
            <person name="Vamathevan J."/>
            <person name="Miranda M."/>
            <person name="Anderson I.J."/>
            <person name="Fraser J.A."/>
            <person name="Allen J.E."/>
            <person name="Bosdet I.E."/>
            <person name="Brent M.R."/>
            <person name="Chiu R."/>
            <person name="Doering T.L."/>
            <person name="Donlin M.J."/>
            <person name="D'Souza C.A."/>
            <person name="Fox D.S."/>
            <person name="Grinberg V."/>
            <person name="Fu J."/>
            <person name="Fukushima M."/>
            <person name="Haas B.J."/>
            <person name="Huang J.C."/>
            <person name="Janbon G."/>
            <person name="Jones S.J."/>
            <person name="Koo H.L."/>
            <person name="Krzywinski M.I."/>
            <person name="Kwon-Chung J.K."/>
            <person name="Lengeler K.B."/>
            <person name="Maiti R."/>
            <person name="Marra M.A."/>
            <person name="Marra R.E."/>
            <person name="Mathewson C.A."/>
            <person name="Mitchell T.G."/>
            <person name="Pertea M."/>
            <person name="Riggs F.R."/>
            <person name="Salzberg S.L."/>
            <person name="Schein J.E."/>
            <person name="Shvartsbeyn A."/>
            <person name="Shin H."/>
            <person name="Shumway M."/>
            <person name="Specht C.A."/>
            <person name="Suh B.B."/>
            <person name="Tenney A."/>
            <person name="Utterback T.R."/>
            <person name="Wickes B.L."/>
            <person name="Wortman J.R."/>
            <person name="Wye N.H."/>
            <person name="Kronstad J.W."/>
            <person name="Lodge J.K."/>
            <person name="Heitman J."/>
            <person name="Davis R.W."/>
            <person name="Fraser C.M."/>
            <person name="Hyman R.W."/>
        </authorList>
    </citation>
    <scope>NUCLEOTIDE SEQUENCE [LARGE SCALE GENOMIC DNA]</scope>
    <source>
        <strain evidence="3">JEC21 / ATCC MYA-565</strain>
    </source>
</reference>
<name>A0A0S2LIC9_CRYD1</name>
<proteinExistence type="predicted"/>
<dbReference type="EMBL" id="AE017343">
    <property type="protein sequence ID" value="ALO60465.1"/>
    <property type="molecule type" value="Genomic_DNA"/>
</dbReference>